<dbReference type="RefSeq" id="WP_252581141.1">
    <property type="nucleotide sequence ID" value="NZ_CP071527.1"/>
</dbReference>
<keyword evidence="3" id="KW-1185">Reference proteome</keyword>
<evidence type="ECO:0000313" key="3">
    <source>
        <dbReference type="Proteomes" id="UP001057474"/>
    </source>
</evidence>
<dbReference type="Proteomes" id="UP001057474">
    <property type="component" value="Chromosome"/>
</dbReference>
<name>A0ABY4YAZ2_9GAMM</name>
<sequence>MTIKSSLFRVGKVEPAKPYQRQLADKKNHLLAAKQCLKESTQLIQHYRELIALKEQELAQLNVQIAHEYEQQLLREKQAQLLRFISEAPVKLAPYLLRCEQLQADIELFEAHIRELIKKIQDKRALKLMATAP</sequence>
<accession>A0ABY4YAZ2</accession>
<dbReference type="EMBL" id="CP071527">
    <property type="protein sequence ID" value="USQ14543.1"/>
    <property type="molecule type" value="Genomic_DNA"/>
</dbReference>
<protein>
    <submittedName>
        <fullName evidence="2">Uncharacterized protein</fullName>
    </submittedName>
</protein>
<evidence type="ECO:0000256" key="1">
    <source>
        <dbReference type="SAM" id="Coils"/>
    </source>
</evidence>
<proteinExistence type="predicted"/>
<reference evidence="2" key="1">
    <citation type="submission" date="2021-03" db="EMBL/GenBank/DDBJ databases">
        <title>Legionella lytica PCM 2298.</title>
        <authorList>
            <person name="Koper P."/>
        </authorList>
    </citation>
    <scope>NUCLEOTIDE SEQUENCE</scope>
    <source>
        <strain evidence="2">PCM 2298</strain>
    </source>
</reference>
<feature type="coiled-coil region" evidence="1">
    <location>
        <begin position="37"/>
        <end position="71"/>
    </location>
</feature>
<organism evidence="2 3">
    <name type="scientific">Legionella lytica</name>
    <dbReference type="NCBI Taxonomy" id="96232"/>
    <lineage>
        <taxon>Bacteria</taxon>
        <taxon>Pseudomonadati</taxon>
        <taxon>Pseudomonadota</taxon>
        <taxon>Gammaproteobacteria</taxon>
        <taxon>Legionellales</taxon>
        <taxon>Legionellaceae</taxon>
        <taxon>Legionella</taxon>
    </lineage>
</organism>
<evidence type="ECO:0000313" key="2">
    <source>
        <dbReference type="EMBL" id="USQ14543.1"/>
    </source>
</evidence>
<gene>
    <name evidence="2" type="ORF">J2N86_04295</name>
</gene>
<keyword evidence="1" id="KW-0175">Coiled coil</keyword>